<evidence type="ECO:0000256" key="9">
    <source>
        <dbReference type="ARBA" id="ARBA00022833"/>
    </source>
</evidence>
<keyword evidence="9" id="KW-0862">Zinc</keyword>
<evidence type="ECO:0000256" key="2">
    <source>
        <dbReference type="ARBA" id="ARBA00004651"/>
    </source>
</evidence>
<dbReference type="Proteomes" id="UP001597176">
    <property type="component" value="Unassembled WGS sequence"/>
</dbReference>
<keyword evidence="8" id="KW-0378">Hydrolase</keyword>
<dbReference type="PANTHER" id="PTHR35864">
    <property type="entry name" value="ZINC METALLOPROTEASE MJ0611-RELATED"/>
    <property type="match status" value="1"/>
</dbReference>
<evidence type="ECO:0000256" key="10">
    <source>
        <dbReference type="ARBA" id="ARBA00022989"/>
    </source>
</evidence>
<comment type="cofactor">
    <cofactor evidence="1">
        <name>Zn(2+)</name>
        <dbReference type="ChEBI" id="CHEBI:29105"/>
    </cofactor>
</comment>
<sequence>MSSELPPTRVRAPAAALGPSANFLLIALIFLGSGLAIGTGVADGSGAAFVFVMAGWLLGLCLHEFAHAFVAWKGGDAEIPQTGYLTLDPRLYADALSTIVLPLLFTILGGIGFPGGSVLVNTHLLRGKAWISAVAAAGPAMNGIVLLVIALLYRLAGEESDTLRAVLAVSALFQGTAILLNLMPLPGLDGYGILRPWLPASLRRFADQAALHVNLVLAGLFLFSSTFGPAVFRASLAIIGLLGIEMADARIGYGLIRLW</sequence>
<feature type="transmembrane region" description="Helical" evidence="13">
    <location>
        <begin position="205"/>
        <end position="223"/>
    </location>
</feature>
<gene>
    <name evidence="14" type="ORF">ACFQ4G_13185</name>
</gene>
<dbReference type="InterPro" id="IPR044537">
    <property type="entry name" value="Rip2-like"/>
</dbReference>
<evidence type="ECO:0000256" key="7">
    <source>
        <dbReference type="ARBA" id="ARBA00022723"/>
    </source>
</evidence>
<keyword evidence="10 13" id="KW-1133">Transmembrane helix</keyword>
<keyword evidence="12 13" id="KW-0472">Membrane</keyword>
<comment type="similarity">
    <text evidence="3">Belongs to the peptidase M50B family.</text>
</comment>
<evidence type="ECO:0000256" key="4">
    <source>
        <dbReference type="ARBA" id="ARBA00022475"/>
    </source>
</evidence>
<dbReference type="CDD" id="cd06158">
    <property type="entry name" value="S2P-M50_like_1"/>
    <property type="match status" value="1"/>
</dbReference>
<evidence type="ECO:0000256" key="3">
    <source>
        <dbReference type="ARBA" id="ARBA00007931"/>
    </source>
</evidence>
<dbReference type="EMBL" id="JBHTND010000016">
    <property type="protein sequence ID" value="MFD1302524.1"/>
    <property type="molecule type" value="Genomic_DNA"/>
</dbReference>
<keyword evidence="7" id="KW-0479">Metal-binding</keyword>
<feature type="transmembrane region" description="Helical" evidence="13">
    <location>
        <begin position="91"/>
        <end position="111"/>
    </location>
</feature>
<evidence type="ECO:0000256" key="11">
    <source>
        <dbReference type="ARBA" id="ARBA00023049"/>
    </source>
</evidence>
<evidence type="ECO:0000256" key="1">
    <source>
        <dbReference type="ARBA" id="ARBA00001947"/>
    </source>
</evidence>
<feature type="transmembrane region" description="Helical" evidence="13">
    <location>
        <begin position="48"/>
        <end position="70"/>
    </location>
</feature>
<keyword evidence="6 13" id="KW-0812">Transmembrane</keyword>
<organism evidence="14 15">
    <name type="scientific">Methylobacterium marchantiae</name>
    <dbReference type="NCBI Taxonomy" id="600331"/>
    <lineage>
        <taxon>Bacteria</taxon>
        <taxon>Pseudomonadati</taxon>
        <taxon>Pseudomonadota</taxon>
        <taxon>Alphaproteobacteria</taxon>
        <taxon>Hyphomicrobiales</taxon>
        <taxon>Methylobacteriaceae</taxon>
        <taxon>Methylobacterium</taxon>
    </lineage>
</organism>
<evidence type="ECO:0000313" key="15">
    <source>
        <dbReference type="Proteomes" id="UP001597176"/>
    </source>
</evidence>
<evidence type="ECO:0000256" key="13">
    <source>
        <dbReference type="SAM" id="Phobius"/>
    </source>
</evidence>
<feature type="transmembrane region" description="Helical" evidence="13">
    <location>
        <begin position="21"/>
        <end position="42"/>
    </location>
</feature>
<keyword evidence="5 14" id="KW-0645">Protease</keyword>
<protein>
    <submittedName>
        <fullName evidence="14">Site-2 protease family protein</fullName>
    </submittedName>
</protein>
<keyword evidence="15" id="KW-1185">Reference proteome</keyword>
<comment type="caution">
    <text evidence="14">The sequence shown here is derived from an EMBL/GenBank/DDBJ whole genome shotgun (WGS) entry which is preliminary data.</text>
</comment>
<keyword evidence="11" id="KW-0482">Metalloprotease</keyword>
<evidence type="ECO:0000256" key="5">
    <source>
        <dbReference type="ARBA" id="ARBA00022670"/>
    </source>
</evidence>
<reference evidence="15" key="1">
    <citation type="journal article" date="2019" name="Int. J. Syst. Evol. Microbiol.">
        <title>The Global Catalogue of Microorganisms (GCM) 10K type strain sequencing project: providing services to taxonomists for standard genome sequencing and annotation.</title>
        <authorList>
            <consortium name="The Broad Institute Genomics Platform"/>
            <consortium name="The Broad Institute Genome Sequencing Center for Infectious Disease"/>
            <person name="Wu L."/>
            <person name="Ma J."/>
        </authorList>
    </citation>
    <scope>NUCLEOTIDE SEQUENCE [LARGE SCALE GENOMIC DNA]</scope>
    <source>
        <strain evidence="15">CCUG 56108</strain>
    </source>
</reference>
<feature type="transmembrane region" description="Helical" evidence="13">
    <location>
        <begin position="165"/>
        <end position="185"/>
    </location>
</feature>
<name>A0ABW3X0X3_9HYPH</name>
<dbReference type="RefSeq" id="WP_238206203.1">
    <property type="nucleotide sequence ID" value="NZ_JBHTND010000016.1"/>
</dbReference>
<evidence type="ECO:0000256" key="12">
    <source>
        <dbReference type="ARBA" id="ARBA00023136"/>
    </source>
</evidence>
<dbReference type="InterPro" id="IPR052348">
    <property type="entry name" value="Metallopeptidase_M50B"/>
</dbReference>
<dbReference type="GO" id="GO:0008233">
    <property type="term" value="F:peptidase activity"/>
    <property type="evidence" value="ECO:0007669"/>
    <property type="project" value="UniProtKB-KW"/>
</dbReference>
<evidence type="ECO:0000256" key="8">
    <source>
        <dbReference type="ARBA" id="ARBA00022801"/>
    </source>
</evidence>
<evidence type="ECO:0000313" key="14">
    <source>
        <dbReference type="EMBL" id="MFD1302524.1"/>
    </source>
</evidence>
<proteinExistence type="inferred from homology"/>
<keyword evidence="4" id="KW-1003">Cell membrane</keyword>
<comment type="subcellular location">
    <subcellularLocation>
        <location evidence="2">Cell membrane</location>
        <topology evidence="2">Multi-pass membrane protein</topology>
    </subcellularLocation>
</comment>
<dbReference type="PANTHER" id="PTHR35864:SF1">
    <property type="entry name" value="ZINC METALLOPROTEASE YWHC-RELATED"/>
    <property type="match status" value="1"/>
</dbReference>
<accession>A0ABW3X0X3</accession>
<dbReference type="GO" id="GO:0006508">
    <property type="term" value="P:proteolysis"/>
    <property type="evidence" value="ECO:0007669"/>
    <property type="project" value="UniProtKB-KW"/>
</dbReference>
<feature type="transmembrane region" description="Helical" evidence="13">
    <location>
        <begin position="131"/>
        <end position="153"/>
    </location>
</feature>
<evidence type="ECO:0000256" key="6">
    <source>
        <dbReference type="ARBA" id="ARBA00022692"/>
    </source>
</evidence>